<gene>
    <name evidence="2" type="ORF">CNEB1095_LOCUS2115</name>
</gene>
<organism evidence="2">
    <name type="scientific">Chromulina nebulosa</name>
    <dbReference type="NCBI Taxonomy" id="96789"/>
    <lineage>
        <taxon>Eukaryota</taxon>
        <taxon>Sar</taxon>
        <taxon>Stramenopiles</taxon>
        <taxon>Ochrophyta</taxon>
        <taxon>Chrysophyceae</taxon>
        <taxon>Chromulinales</taxon>
        <taxon>Chromulinaceae</taxon>
        <taxon>Chromulina</taxon>
    </lineage>
</organism>
<dbReference type="AlphaFoldDB" id="A0A7S0XGP2"/>
<protein>
    <recommendedName>
        <fullName evidence="1">PX domain-containing protein</fullName>
    </recommendedName>
</protein>
<dbReference type="CDD" id="cd06093">
    <property type="entry name" value="PX_domain"/>
    <property type="match status" value="1"/>
</dbReference>
<dbReference type="Gene3D" id="3.90.1720.10">
    <property type="entry name" value="endopeptidase domain like (from Nostoc punctiforme)"/>
    <property type="match status" value="1"/>
</dbReference>
<dbReference type="PROSITE" id="PS50195">
    <property type="entry name" value="PX"/>
    <property type="match status" value="1"/>
</dbReference>
<dbReference type="InterPro" id="IPR038765">
    <property type="entry name" value="Papain-like_cys_pep_sf"/>
</dbReference>
<dbReference type="PANTHER" id="PTHR47112:SF1">
    <property type="entry name" value="PX DOMAIN-CONTAINING PROTEIN"/>
    <property type="match status" value="1"/>
</dbReference>
<evidence type="ECO:0000259" key="1">
    <source>
        <dbReference type="PROSITE" id="PS50195"/>
    </source>
</evidence>
<feature type="domain" description="PX" evidence="1">
    <location>
        <begin position="5"/>
        <end position="138"/>
    </location>
</feature>
<dbReference type="InterPro" id="IPR001683">
    <property type="entry name" value="PX_dom"/>
</dbReference>
<dbReference type="SUPFAM" id="SSF54001">
    <property type="entry name" value="Cysteine proteinases"/>
    <property type="match status" value="1"/>
</dbReference>
<reference evidence="2" key="1">
    <citation type="submission" date="2021-01" db="EMBL/GenBank/DDBJ databases">
        <authorList>
            <person name="Corre E."/>
            <person name="Pelletier E."/>
            <person name="Niang G."/>
            <person name="Scheremetjew M."/>
            <person name="Finn R."/>
            <person name="Kale V."/>
            <person name="Holt S."/>
            <person name="Cochrane G."/>
            <person name="Meng A."/>
            <person name="Brown T."/>
            <person name="Cohen L."/>
        </authorList>
    </citation>
    <scope>NUCLEOTIDE SEQUENCE</scope>
    <source>
        <strain evidence="2">UTEXLB2642</strain>
    </source>
</reference>
<dbReference type="SUPFAM" id="SSF64268">
    <property type="entry name" value="PX domain"/>
    <property type="match status" value="1"/>
</dbReference>
<dbReference type="InterPro" id="IPR036871">
    <property type="entry name" value="PX_dom_sf"/>
</dbReference>
<dbReference type="EMBL" id="HBFD01003227">
    <property type="protein sequence ID" value="CAD8716980.1"/>
    <property type="molecule type" value="Transcribed_RNA"/>
</dbReference>
<proteinExistence type="predicted"/>
<dbReference type="Pfam" id="PF00787">
    <property type="entry name" value="PX"/>
    <property type="match status" value="1"/>
</dbReference>
<name>A0A7S0XGP2_9STRA</name>
<evidence type="ECO:0000313" key="2">
    <source>
        <dbReference type="EMBL" id="CAD8716980.1"/>
    </source>
</evidence>
<sequence length="565" mass="64306">MSILLNGEIIDSSVKAIQSTNEKFIIYTIKLTYQNDLISINNKSIRLDWTVDKRYSDFEELHNNILWQKKSDHDTLPLNQLEPFPPKIFFANSLDLNNNYIKDRKVKLQLYLDSLLRVCVSISNSHVLNFIGLLKILPDKSTQINPIKLFYPSIKRPSLHISLISQELDTGDLVLFKCQNKMSKLQRNITGAEWDHVGVIVNLTLNSYRAFIHNKNKKPKSGPKTKLQVLHRSYYEDGIQPEQTILCIVECTGEGVTCHPLHSRMKAYDFYQICEYIAVRRLNIEDHISRQTPNLPKVGLLSLRRLSFFLTYVIGKPYQLRLRNLVYNLLTTTSTTATCTSVNQRNSNGLLCNMSALTNSNQKFIDNEEYKLKIKEFTKLFSCVASNSRQAFTLDNGEMVQSNDFKDSEESEKKKRTISEDITNTSSNATININVASDKIDKNDVKNTYFCSELVAAFLKTLGVIKSDCPKEENFWPGSFAVNALIDKHIVDPMFYGGTIIIDPEVNSIGYHNVKSSNRISNSSSSKSIDEISDQLSSSFDSDITDSIDIDYTNIKSIDTFVPSL</sequence>
<dbReference type="SMART" id="SM00312">
    <property type="entry name" value="PX"/>
    <property type="match status" value="1"/>
</dbReference>
<accession>A0A7S0XGP2</accession>
<dbReference type="GO" id="GO:0035091">
    <property type="term" value="F:phosphatidylinositol binding"/>
    <property type="evidence" value="ECO:0007669"/>
    <property type="project" value="InterPro"/>
</dbReference>
<dbReference type="PANTHER" id="PTHR47112">
    <property type="entry name" value="PX DOMAIN-CONTAINING PROTEIN"/>
    <property type="match status" value="1"/>
</dbReference>
<dbReference type="Gene3D" id="3.30.1520.10">
    <property type="entry name" value="Phox-like domain"/>
    <property type="match status" value="1"/>
</dbReference>